<comment type="caution">
    <text evidence="1">The sequence shown here is derived from an EMBL/GenBank/DDBJ whole genome shotgun (WGS) entry which is preliminary data.</text>
</comment>
<dbReference type="EMBL" id="BAABGY010000004">
    <property type="protein sequence ID" value="GAA4323609.1"/>
    <property type="molecule type" value="Genomic_DNA"/>
</dbReference>
<sequence>MAKPGRGESGGISVYLQQIGNMRLWGILLALTGLAACSDEKKPAVATDEKGTGSTAATSFGGFRAARVPYSLSDTALLRHSDTTALDADRFTGYLPDSLRSALFGSARIRYSPLARIGGEEGSETYYVVKAAAGARQAALLFVFDKQQALGGAFPFLAPDSDPSTAQTSGIDKSYSIVRSVVRKKTNETSSDGKDVFIYNAAAKTFTLISTDPLEDRRDVLNPIDTMKRTHPLAGDYVRNERNFISVRDARSPSEISFFVHFEKDEDCSGELNGTALLTSSRTAVYRQGGDPCVLELTFSANSVSMREMEGCGSHRGVQCLFEGKFPRKKEVSPKSTPKKKGKK</sequence>
<keyword evidence="2" id="KW-1185">Reference proteome</keyword>
<dbReference type="Proteomes" id="UP001501725">
    <property type="component" value="Unassembled WGS sequence"/>
</dbReference>
<accession>A0ABP8GFT9</accession>
<proteinExistence type="predicted"/>
<evidence type="ECO:0000313" key="2">
    <source>
        <dbReference type="Proteomes" id="UP001501725"/>
    </source>
</evidence>
<organism evidence="1 2">
    <name type="scientific">Flaviaesturariibacter amylovorans</name>
    <dbReference type="NCBI Taxonomy" id="1084520"/>
    <lineage>
        <taxon>Bacteria</taxon>
        <taxon>Pseudomonadati</taxon>
        <taxon>Bacteroidota</taxon>
        <taxon>Chitinophagia</taxon>
        <taxon>Chitinophagales</taxon>
        <taxon>Chitinophagaceae</taxon>
        <taxon>Flaviaestuariibacter</taxon>
    </lineage>
</organism>
<protein>
    <recommendedName>
        <fullName evidence="3">Lipoprotein</fullName>
    </recommendedName>
</protein>
<gene>
    <name evidence="1" type="ORF">GCM10023184_10530</name>
</gene>
<evidence type="ECO:0000313" key="1">
    <source>
        <dbReference type="EMBL" id="GAA4323609.1"/>
    </source>
</evidence>
<evidence type="ECO:0008006" key="3">
    <source>
        <dbReference type="Google" id="ProtNLM"/>
    </source>
</evidence>
<name>A0ABP8GFT9_9BACT</name>
<reference evidence="2" key="1">
    <citation type="journal article" date="2019" name="Int. J. Syst. Evol. Microbiol.">
        <title>The Global Catalogue of Microorganisms (GCM) 10K type strain sequencing project: providing services to taxonomists for standard genome sequencing and annotation.</title>
        <authorList>
            <consortium name="The Broad Institute Genomics Platform"/>
            <consortium name="The Broad Institute Genome Sequencing Center for Infectious Disease"/>
            <person name="Wu L."/>
            <person name="Ma J."/>
        </authorList>
    </citation>
    <scope>NUCLEOTIDE SEQUENCE [LARGE SCALE GENOMIC DNA]</scope>
    <source>
        <strain evidence="2">JCM 17919</strain>
    </source>
</reference>